<dbReference type="SMART" id="SM00710">
    <property type="entry name" value="PbH1"/>
    <property type="match status" value="4"/>
</dbReference>
<evidence type="ECO:0000256" key="1">
    <source>
        <dbReference type="SAM" id="MobiDB-lite"/>
    </source>
</evidence>
<dbReference type="AlphaFoldDB" id="A0A1H6M4B3"/>
<organism evidence="3 4">
    <name type="scientific">Akkermansia glycaniphila</name>
    <dbReference type="NCBI Taxonomy" id="1679444"/>
    <lineage>
        <taxon>Bacteria</taxon>
        <taxon>Pseudomonadati</taxon>
        <taxon>Verrucomicrobiota</taxon>
        <taxon>Verrucomicrobiia</taxon>
        <taxon>Verrucomicrobiales</taxon>
        <taxon>Akkermansiaceae</taxon>
        <taxon>Akkermansia</taxon>
    </lineage>
</organism>
<evidence type="ECO:0000256" key="2">
    <source>
        <dbReference type="SAM" id="SignalP"/>
    </source>
</evidence>
<dbReference type="Gene3D" id="2.30.42.10">
    <property type="match status" value="1"/>
</dbReference>
<dbReference type="KEGG" id="agl:PYTT_1789"/>
<dbReference type="InterPro" id="IPR036034">
    <property type="entry name" value="PDZ_sf"/>
</dbReference>
<proteinExistence type="predicted"/>
<dbReference type="GO" id="GO:0016829">
    <property type="term" value="F:lyase activity"/>
    <property type="evidence" value="ECO:0007669"/>
    <property type="project" value="UniProtKB-KW"/>
</dbReference>
<dbReference type="STRING" id="1679444.PYTT_1789"/>
<dbReference type="Proteomes" id="UP000176204">
    <property type="component" value="Chromosome I"/>
</dbReference>
<keyword evidence="3" id="KW-0456">Lyase</keyword>
<evidence type="ECO:0000313" key="3">
    <source>
        <dbReference type="EMBL" id="SEH92785.1"/>
    </source>
</evidence>
<dbReference type="InterPro" id="IPR006626">
    <property type="entry name" value="PbH1"/>
</dbReference>
<feature type="region of interest" description="Disordered" evidence="1">
    <location>
        <begin position="32"/>
        <end position="64"/>
    </location>
</feature>
<dbReference type="RefSeq" id="WP_083385512.1">
    <property type="nucleotide sequence ID" value="NZ_LIGX01000041.1"/>
</dbReference>
<dbReference type="PANTHER" id="PTHR36453:SF1">
    <property type="entry name" value="RIGHT HANDED BETA HELIX DOMAIN-CONTAINING PROTEIN"/>
    <property type="match status" value="1"/>
</dbReference>
<dbReference type="InterPro" id="IPR012334">
    <property type="entry name" value="Pectin_lyas_fold"/>
</dbReference>
<accession>A0A1H6M4B3</accession>
<feature type="chain" id="PRO_5009604572" evidence="2">
    <location>
        <begin position="25"/>
        <end position="796"/>
    </location>
</feature>
<dbReference type="EMBL" id="LT629973">
    <property type="protein sequence ID" value="SEH92785.1"/>
    <property type="molecule type" value="Genomic_DNA"/>
</dbReference>
<sequence length="796" mass="87196">MSADSFLVPMSVCCSLFMGGWSVAADVYVSPDGDDSRSGAKSQPMRTLQAARDQVRKHGSGDGKGNTIRLLDGVFYLQEPLVLSPEDSGLTIEAVHAGKAVVSGAQLLSLQWKPFRDGIMQAEAPAGLKADCLFVDGKQLRMARYPNANPEERIFNGYAADAVAPKRVAGWKDPEGGFLHALHGRLWGGHHYIIEGKKPDGSVKLAGGWQNNRPSAPHGKFRFVENVFEELDVPGEWFLDKKEGVLYVYPEAGTDLNKARVEATRLERLFELRGEEEKPVRGVALKGLVLTQTDRTFLKNKEPLLRSDWTIYRNGAVLLAGTEDCTVESCDFNGLGGDAVFVDGYNRKVLVKSCLIEDVGGNGVAFVGDRSAVRCPLDFRDGGRFSWQNLDKTPGPKGNAFPSDCTVEDCLITRTGRVEKQSAPVEIAMSQGVRVLHCSLYDVPRAGINIGDGCWGGHVIDGCDVFDTVLETSDHGSFNSWGRDRFWQLKGLNMNQASDWEQIKDVPFLDAVKPTVIRNSRWRCDHGWDIDLDDGSGNYEIYNNLLLASGLKLREGFGRKVHHNVIVNNGLHPHVWFGRSGDVVEYNIFFVDGYFPAGGMPSSPWGERMDKNFVHVPGLAGTRPAAGLQEQSKRDQDSIAGDAMFMAPELGDYRLRKGSPALQFGFKDFPASFGVVSPRLKALAKSPVFPEYKPVVVKKDPNAVQVKFLGVTCRNIRGMGDVSAYGLPGEAGVLVLATDAWASFYREGGRADDVIVRVDGKDVRDVNALLSALSGRKSVKLVLIRNQAEKVVSVDL</sequence>
<gene>
    <name evidence="3" type="ORF">PYTT_1789</name>
</gene>
<protein>
    <submittedName>
        <fullName evidence="3">Pectin lyase fold</fullName>
    </submittedName>
</protein>
<dbReference type="Gene3D" id="2.160.20.10">
    <property type="entry name" value="Single-stranded right-handed beta-helix, Pectin lyase-like"/>
    <property type="match status" value="2"/>
</dbReference>
<dbReference type="SUPFAM" id="SSF51126">
    <property type="entry name" value="Pectin lyase-like"/>
    <property type="match status" value="1"/>
</dbReference>
<feature type="signal peptide" evidence="2">
    <location>
        <begin position="1"/>
        <end position="24"/>
    </location>
</feature>
<keyword evidence="2" id="KW-0732">Signal</keyword>
<reference evidence="4" key="1">
    <citation type="submission" date="2016-09" db="EMBL/GenBank/DDBJ databases">
        <authorList>
            <person name="Koehorst J."/>
        </authorList>
    </citation>
    <scope>NUCLEOTIDE SEQUENCE [LARGE SCALE GENOMIC DNA]</scope>
</reference>
<name>A0A1H6M4B3_9BACT</name>
<keyword evidence="4" id="KW-1185">Reference proteome</keyword>
<dbReference type="PANTHER" id="PTHR36453">
    <property type="entry name" value="SECRETED PROTEIN-RELATED"/>
    <property type="match status" value="1"/>
</dbReference>
<evidence type="ECO:0000313" key="4">
    <source>
        <dbReference type="Proteomes" id="UP000176204"/>
    </source>
</evidence>
<dbReference type="InterPro" id="IPR011050">
    <property type="entry name" value="Pectin_lyase_fold/virulence"/>
</dbReference>
<dbReference type="SUPFAM" id="SSF50156">
    <property type="entry name" value="PDZ domain-like"/>
    <property type="match status" value="1"/>
</dbReference>